<organism evidence="1">
    <name type="scientific">Papilio polytes</name>
    <name type="common">Common mormon</name>
    <name type="synonym">Swallowtail butterfly</name>
    <dbReference type="NCBI Taxonomy" id="76194"/>
    <lineage>
        <taxon>Eukaryota</taxon>
        <taxon>Metazoa</taxon>
        <taxon>Ecdysozoa</taxon>
        <taxon>Arthropoda</taxon>
        <taxon>Hexapoda</taxon>
        <taxon>Insecta</taxon>
        <taxon>Pterygota</taxon>
        <taxon>Neoptera</taxon>
        <taxon>Endopterygota</taxon>
        <taxon>Lepidoptera</taxon>
        <taxon>Glossata</taxon>
        <taxon>Ditrysia</taxon>
        <taxon>Papilionoidea</taxon>
        <taxon>Papilionidae</taxon>
        <taxon>Papilioninae</taxon>
        <taxon>Papilio</taxon>
    </lineage>
</organism>
<name>I4DN52_PAPPL</name>
<protein>
    <submittedName>
        <fullName evidence="1">Uncharacterized protein</fullName>
    </submittedName>
</protein>
<accession>I4DN52</accession>
<dbReference type="AlphaFoldDB" id="I4DN52"/>
<evidence type="ECO:0000313" key="1">
    <source>
        <dbReference type="EMBL" id="BAM19342.1"/>
    </source>
</evidence>
<dbReference type="EMBL" id="AK402720">
    <property type="protein sequence ID" value="BAM19342.1"/>
    <property type="molecule type" value="mRNA"/>
</dbReference>
<reference evidence="1" key="1">
    <citation type="journal article" date="2012" name="BMC Biol.">
        <title>Comprehensive microarray-based analysis for stage-specific larval camouflage pattern-associated genes in the swallowtail butterfly, Papilio xuthus.</title>
        <authorList>
            <person name="Futahashi R."/>
            <person name="Shirataki H."/>
            <person name="Narita T."/>
            <person name="Mita K."/>
            <person name="Fujiwara H."/>
        </authorList>
    </citation>
    <scope>NUCLEOTIDE SEQUENCE</scope>
    <source>
        <tissue evidence="1">Epidermis</tissue>
    </source>
</reference>
<sequence length="65" mass="7332">MKYYKRCLTLRQRAAELASLTPHMTILVTVNGKCFYIRMVSVCCAVPRCAVLCRAVLQHELTAVS</sequence>
<proteinExistence type="evidence at transcript level"/>